<dbReference type="Gene3D" id="2.180.10.10">
    <property type="entry name" value="RHS repeat-associated core"/>
    <property type="match status" value="3"/>
</dbReference>
<dbReference type="OrthoDB" id="41445at2"/>
<evidence type="ECO:0000259" key="4">
    <source>
        <dbReference type="Pfam" id="PF25023"/>
    </source>
</evidence>
<feature type="region of interest" description="Disordered" evidence="2">
    <location>
        <begin position="730"/>
        <end position="769"/>
    </location>
</feature>
<dbReference type="PANTHER" id="PTHR32305">
    <property type="match status" value="1"/>
</dbReference>
<dbReference type="Proteomes" id="UP000310636">
    <property type="component" value="Unassembled WGS sequence"/>
</dbReference>
<proteinExistence type="predicted"/>
<dbReference type="InterPro" id="IPR050708">
    <property type="entry name" value="T6SS_VgrG/RHS"/>
</dbReference>
<dbReference type="RefSeq" id="WP_136372870.1">
    <property type="nucleotide sequence ID" value="NZ_SSOB01000045.1"/>
</dbReference>
<keyword evidence="6" id="KW-1185">Reference proteome</keyword>
<dbReference type="NCBIfam" id="TIGR03696">
    <property type="entry name" value="Rhs_assc_core"/>
    <property type="match status" value="1"/>
</dbReference>
<comment type="caution">
    <text evidence="5">The sequence shown here is derived from an EMBL/GenBank/DDBJ whole genome shotgun (WGS) entry which is preliminary data.</text>
</comment>
<feature type="signal peptide" evidence="3">
    <location>
        <begin position="1"/>
        <end position="29"/>
    </location>
</feature>
<dbReference type="NCBIfam" id="TIGR01643">
    <property type="entry name" value="YD_repeat_2x"/>
    <property type="match status" value="3"/>
</dbReference>
<evidence type="ECO:0000313" key="5">
    <source>
        <dbReference type="EMBL" id="THF74058.1"/>
    </source>
</evidence>
<name>A0A4S4BI69_9BACL</name>
<sequence>MKKVIIKIVTCSIITALLMTSWPSGISRAQTMGQQHLEKATTTKLYNKRSQLAGDYGKKESDIQAWLNQGYTLDEISGALARQQSEEVTLTTALGKAHKSNLNRSTDASEIEVGADYVGNPDNASMIAADATLSNPVSEVTLKNLNLSFDMAPFSVSNDQESISPLDGSLSASNTDFVLPGRNGLSFALTRNYSTSDSQYFEISQTYYNDKIVYDVVFNGTVAIYRKIYAPVFQMRHTRDYADCNENVLVNEWISTDYWQLDTTSVKYNDALALAASLQSEHPSYLGQYSACVNNIKKRDTYYFVLGSASVQKVGEELLGTYHDTDIFYGSYETLEEANQVKQTKFDPIAGAGTYLIDYDIGTDDTQYIYPRYYVDSGTSSSYVVPEAAGFWHAYNSAGKTYSDSHFPLGKGWSWDVPYIKSGKYVHLSGGGTYEVNGTQLKGYPYDDVTFTSQSGTIMVNQASQSYSYVLSNISGLKQYFNSNGQIIKITDSYDNYIDFGYSYNSTYGQNLLTSITDPLNNQIQIQYTTSEVTITYGDQTVKLTKASIQNSGSTIELLDRVTDSMNRVTRYEYQQATDTRYNVINNNIAGGISNGYALLKTVYYPTGAETHYTYESSPVTRYLSSSAVNQAYRIQSREDHIVSINPDTQLPTFQPNNRVNFTYNGDIQSSYGADMTFSSVVDSILSQTTYTYDKDFLDDSNPEVYYTTQIKQSQGGLETTTSQIYDRTRKLPTPTSSTTVYKNTQSGATRTVSTSQTYDNSGNMTSHTNEQNVTTQYTYFPGTHLVQTILQPISASKSLYTVVTKTVKNDPDTVTVTENNGSGALLQMTDYDYDSYGNVIRVASKKDAQDLNKEVAINFEYSSLYSGAFLTRQQNTGTDIDGNPFTVSVQAEYNRATGQMTRFVDGNQQGTDYEYDKLGRIKKVIDPNLKTIQIQYNDNTNIVTQTNEVGAKTESRYDPLGRLAQQGIYVSGVYTAKQKNVYDAYGRVQSTEDAEGNLTQYSYELLPSGSKTIITSPNPESSQSFTQTNLIDLTQTEGDGLGNLVRTTLDVMGNAIQAETTEISTEVPSKPAVLSTQNMTYDYAGRMLTATDAKNQTTQYGYDMLGRLISVTNPLDEVTSYHYDLLGNLETIQYPDQTATTKVYDSLSRLISSTKSDGTQEKYRYDGNGNVTSYTDEVNRVFTSTYNFRNQLLTQSDGDHVTEFQYTDDGLRKLMIDTTGTTGYSYDPNTRLLRQVTYPDQKLLKYDQDNRGNVSQLIGPFGDVSTYQYDTSNRLKLINDGLDSQYGYYGNGSLKTVTQGNGITSQYYYQGLKLSALTYSGANLSAVQYSYEFDANSNITKTTKNGASQNYTYDALNRIETSTLNNEVYTYDSRGNRATLQADVLPEPLEGNTQLNYEYDAYNQLTSVDVENEEVVVYRYNGDGLMVERVENNETTRYYYDGDQIIAEGKVNSDGTVTKVASYVRGIGLSYRTDSGGNKFYYMANGHGDIEYLTDATGHIQNQYTYDLWGTPIQRDEQVANPFLYAGEYWDSTTNLQYLRARWYDPSVGRFINEDTYEGQIDNPLSLNLYTYVANNPLIRWDPTGHSFTQDAGGVGGCGCTYTKPLSEMTPAELGALLNDPSVSSDDKTRIIAYIGIAYGVGATEIVEIKASQFAGKAGRWFKSLFSNGTKTINKIVPSKFGLTQIKNHLTNNVDGMSYAPNKVMLNKIEEMLNNGEELKGAYKDFYEHELTELGLMNQGYSYNQAHDMALEFHGVQPQALYAPEVIKQMRMWFNKRDLEYWNIE</sequence>
<feature type="compositionally biased region" description="Polar residues" evidence="2">
    <location>
        <begin position="734"/>
        <end position="769"/>
    </location>
</feature>
<evidence type="ECO:0000313" key="6">
    <source>
        <dbReference type="Proteomes" id="UP000310636"/>
    </source>
</evidence>
<dbReference type="InterPro" id="IPR006530">
    <property type="entry name" value="YD"/>
</dbReference>
<reference evidence="5 6" key="1">
    <citation type="submission" date="2019-04" db="EMBL/GenBank/DDBJ databases">
        <title>Cohnella sp. nov. isolated from preserved vegetables.</title>
        <authorList>
            <person name="Lin S.-Y."/>
            <person name="Hung M.-H."/>
            <person name="Young C.-C."/>
        </authorList>
    </citation>
    <scope>NUCLEOTIDE SEQUENCE [LARGE SCALE GENOMIC DNA]</scope>
    <source>
        <strain evidence="5 6">CC-MHH1044</strain>
    </source>
</reference>
<accession>A0A4S4BI69</accession>
<dbReference type="Pfam" id="PF25023">
    <property type="entry name" value="TEN_YD-shell"/>
    <property type="match status" value="2"/>
</dbReference>
<dbReference type="EMBL" id="SSOB01000045">
    <property type="protein sequence ID" value="THF74058.1"/>
    <property type="molecule type" value="Genomic_DNA"/>
</dbReference>
<evidence type="ECO:0000256" key="3">
    <source>
        <dbReference type="SAM" id="SignalP"/>
    </source>
</evidence>
<evidence type="ECO:0000256" key="2">
    <source>
        <dbReference type="SAM" id="MobiDB-lite"/>
    </source>
</evidence>
<feature type="chain" id="PRO_5020597580" evidence="3">
    <location>
        <begin position="30"/>
        <end position="1786"/>
    </location>
</feature>
<feature type="domain" description="Teneurin-like YD-shell" evidence="4">
    <location>
        <begin position="1075"/>
        <end position="1237"/>
    </location>
</feature>
<gene>
    <name evidence="5" type="ORF">E6C55_26575</name>
</gene>
<organism evidence="5 6">
    <name type="scientific">Cohnella fermenti</name>
    <dbReference type="NCBI Taxonomy" id="2565925"/>
    <lineage>
        <taxon>Bacteria</taxon>
        <taxon>Bacillati</taxon>
        <taxon>Bacillota</taxon>
        <taxon>Bacilli</taxon>
        <taxon>Bacillales</taxon>
        <taxon>Paenibacillaceae</taxon>
        <taxon>Cohnella</taxon>
    </lineage>
</organism>
<dbReference type="InterPro" id="IPR022385">
    <property type="entry name" value="Rhs_assc_core"/>
</dbReference>
<dbReference type="InterPro" id="IPR056823">
    <property type="entry name" value="TEN-like_YD-shell"/>
</dbReference>
<keyword evidence="3" id="KW-0732">Signal</keyword>
<protein>
    <submittedName>
        <fullName evidence="5">RHS repeat protein</fullName>
    </submittedName>
</protein>
<feature type="domain" description="Teneurin-like YD-shell" evidence="4">
    <location>
        <begin position="1328"/>
        <end position="1578"/>
    </location>
</feature>
<dbReference type="PANTHER" id="PTHR32305:SF15">
    <property type="entry name" value="PROTEIN RHSA-RELATED"/>
    <property type="match status" value="1"/>
</dbReference>
<keyword evidence="1" id="KW-0677">Repeat</keyword>
<evidence type="ECO:0000256" key="1">
    <source>
        <dbReference type="ARBA" id="ARBA00022737"/>
    </source>
</evidence>